<name>A0AAI8YZM0_9PEZI</name>
<gene>
    <name evidence="1" type="ORF">LECACI_7A004890</name>
</gene>
<keyword evidence="2" id="KW-1185">Reference proteome</keyword>
<proteinExistence type="predicted"/>
<comment type="caution">
    <text evidence="1">The sequence shown here is derived from an EMBL/GenBank/DDBJ whole genome shotgun (WGS) entry which is preliminary data.</text>
</comment>
<organism evidence="1 2">
    <name type="scientific">Lecanosticta acicola</name>
    <dbReference type="NCBI Taxonomy" id="111012"/>
    <lineage>
        <taxon>Eukaryota</taxon>
        <taxon>Fungi</taxon>
        <taxon>Dikarya</taxon>
        <taxon>Ascomycota</taxon>
        <taxon>Pezizomycotina</taxon>
        <taxon>Dothideomycetes</taxon>
        <taxon>Dothideomycetidae</taxon>
        <taxon>Mycosphaerellales</taxon>
        <taxon>Mycosphaerellaceae</taxon>
        <taxon>Lecanosticta</taxon>
    </lineage>
</organism>
<evidence type="ECO:0000313" key="1">
    <source>
        <dbReference type="EMBL" id="CAK4023852.1"/>
    </source>
</evidence>
<dbReference type="EMBL" id="CAVMBE010000028">
    <property type="protein sequence ID" value="CAK4023852.1"/>
    <property type="molecule type" value="Genomic_DNA"/>
</dbReference>
<accession>A0AAI8YZM0</accession>
<sequence length="290" mass="31785">MFAPDPKHIDEKVLDHTGHIITHHDIPQAHVISRLRTQNRSLGSLSLIATHTRTQFAFYKNDPACLLTFRFQFLGSSNAFRFQKADVRIEFKAASSSHAAAAAAAAAAAPVVVDYGPKHLSSAGTDGQRNWWYNATLSASANGMVPVPVGPSISMGGGGSHGKHTAVTVEGADFAAHGQQEANIAKFWLREDEQRQDGVPCDFECAVIVKWTDSFEAQIDVKVGPLFDWLASPWPSSSPIIIQRGVDYGEPIRATPAVDMDFSTLTLEEWRKLVTPQLDFTQTLHRESLH</sequence>
<dbReference type="Proteomes" id="UP001296104">
    <property type="component" value="Unassembled WGS sequence"/>
</dbReference>
<dbReference type="AlphaFoldDB" id="A0AAI8YZM0"/>
<protein>
    <submittedName>
        <fullName evidence="1">Uncharacterized protein</fullName>
    </submittedName>
</protein>
<evidence type="ECO:0000313" key="2">
    <source>
        <dbReference type="Proteomes" id="UP001296104"/>
    </source>
</evidence>
<reference evidence="1" key="1">
    <citation type="submission" date="2023-11" db="EMBL/GenBank/DDBJ databases">
        <authorList>
            <person name="Alioto T."/>
            <person name="Alioto T."/>
            <person name="Gomez Garrido J."/>
        </authorList>
    </citation>
    <scope>NUCLEOTIDE SEQUENCE</scope>
</reference>